<keyword evidence="2" id="KW-1185">Reference proteome</keyword>
<dbReference type="AlphaFoldDB" id="A0A5C3KB13"/>
<dbReference type="OrthoDB" id="10044727at2759"/>
<dbReference type="PANTHER" id="PTHR35871">
    <property type="entry name" value="EXPRESSED PROTEIN"/>
    <property type="match status" value="1"/>
</dbReference>
<dbReference type="PANTHER" id="PTHR35871:SF1">
    <property type="entry name" value="CXC1-LIKE CYSTEINE CLUSTER ASSOCIATED WITH KDZ TRANSPOSASES DOMAIN-CONTAINING PROTEIN"/>
    <property type="match status" value="1"/>
</dbReference>
<protein>
    <submittedName>
        <fullName evidence="1">Uncharacterized protein</fullName>
    </submittedName>
</protein>
<dbReference type="Gene3D" id="3.30.420.10">
    <property type="entry name" value="Ribonuclease H-like superfamily/Ribonuclease H"/>
    <property type="match status" value="1"/>
</dbReference>
<sequence length="352" mass="40298">MKEILLRVWKQSSQLGEVECGPFPAPGRRIIVWFHDETIFYAHDMHCNPWHHKDAQAKPYTKGEGYSLMIADFVSADFGWLSSNLCSVKKTAQKIIRPGKGHDMYSNNDDIIDQFIKAVQIVKEAYPDFEHVFVYDNATTHLKRFEDSISAQKMPKGCKDINRKCIHVIGKNGTLMSKKKTIPMADAQFADRRPQRLYYDDGSNQGKFNGMLQILEEQGFHKKVANFGKLNVECKKFKCPEDKENCCLCHILYNQPDFANGKSKLEIVLEQYGMQVLLLPKFHCELNFIEQVWGYAKQVYQLNEESLQEDVLEWNALAALDSLPLLSMQHFANQALQFMNACDQGLTGAQAA</sequence>
<reference evidence="1 2" key="1">
    <citation type="journal article" date="2019" name="Nat. Ecol. Evol.">
        <title>Megaphylogeny resolves global patterns of mushroom evolution.</title>
        <authorList>
            <person name="Varga T."/>
            <person name="Krizsan K."/>
            <person name="Foldi C."/>
            <person name="Dima B."/>
            <person name="Sanchez-Garcia M."/>
            <person name="Sanchez-Ramirez S."/>
            <person name="Szollosi G.J."/>
            <person name="Szarkandi J.G."/>
            <person name="Papp V."/>
            <person name="Albert L."/>
            <person name="Andreopoulos W."/>
            <person name="Angelini C."/>
            <person name="Antonin V."/>
            <person name="Barry K.W."/>
            <person name="Bougher N.L."/>
            <person name="Buchanan P."/>
            <person name="Buyck B."/>
            <person name="Bense V."/>
            <person name="Catcheside P."/>
            <person name="Chovatia M."/>
            <person name="Cooper J."/>
            <person name="Damon W."/>
            <person name="Desjardin D."/>
            <person name="Finy P."/>
            <person name="Geml J."/>
            <person name="Haridas S."/>
            <person name="Hughes K."/>
            <person name="Justo A."/>
            <person name="Karasinski D."/>
            <person name="Kautmanova I."/>
            <person name="Kiss B."/>
            <person name="Kocsube S."/>
            <person name="Kotiranta H."/>
            <person name="LaButti K.M."/>
            <person name="Lechner B.E."/>
            <person name="Liimatainen K."/>
            <person name="Lipzen A."/>
            <person name="Lukacs Z."/>
            <person name="Mihaltcheva S."/>
            <person name="Morgado L.N."/>
            <person name="Niskanen T."/>
            <person name="Noordeloos M.E."/>
            <person name="Ohm R.A."/>
            <person name="Ortiz-Santana B."/>
            <person name="Ovrebo C."/>
            <person name="Racz N."/>
            <person name="Riley R."/>
            <person name="Savchenko A."/>
            <person name="Shiryaev A."/>
            <person name="Soop K."/>
            <person name="Spirin V."/>
            <person name="Szebenyi C."/>
            <person name="Tomsovsky M."/>
            <person name="Tulloss R.E."/>
            <person name="Uehling J."/>
            <person name="Grigoriev I.V."/>
            <person name="Vagvolgyi C."/>
            <person name="Papp T."/>
            <person name="Martin F.M."/>
            <person name="Miettinen O."/>
            <person name="Hibbett D.S."/>
            <person name="Nagy L.G."/>
        </authorList>
    </citation>
    <scope>NUCLEOTIDE SEQUENCE [LARGE SCALE GENOMIC DNA]</scope>
    <source>
        <strain evidence="1 2">CBS 121175</strain>
    </source>
</reference>
<dbReference type="Proteomes" id="UP000307440">
    <property type="component" value="Unassembled WGS sequence"/>
</dbReference>
<dbReference type="GO" id="GO:0003676">
    <property type="term" value="F:nucleic acid binding"/>
    <property type="evidence" value="ECO:0007669"/>
    <property type="project" value="InterPro"/>
</dbReference>
<evidence type="ECO:0000313" key="1">
    <source>
        <dbReference type="EMBL" id="TFK17275.1"/>
    </source>
</evidence>
<evidence type="ECO:0000313" key="2">
    <source>
        <dbReference type="Proteomes" id="UP000307440"/>
    </source>
</evidence>
<accession>A0A5C3KB13</accession>
<name>A0A5C3KB13_COPMA</name>
<gene>
    <name evidence="1" type="ORF">FA15DRAFT_683571</name>
</gene>
<organism evidence="1 2">
    <name type="scientific">Coprinopsis marcescibilis</name>
    <name type="common">Agaric fungus</name>
    <name type="synonym">Psathyrella marcescibilis</name>
    <dbReference type="NCBI Taxonomy" id="230819"/>
    <lineage>
        <taxon>Eukaryota</taxon>
        <taxon>Fungi</taxon>
        <taxon>Dikarya</taxon>
        <taxon>Basidiomycota</taxon>
        <taxon>Agaricomycotina</taxon>
        <taxon>Agaricomycetes</taxon>
        <taxon>Agaricomycetidae</taxon>
        <taxon>Agaricales</taxon>
        <taxon>Agaricineae</taxon>
        <taxon>Psathyrellaceae</taxon>
        <taxon>Coprinopsis</taxon>
    </lineage>
</organism>
<dbReference type="EMBL" id="ML210539">
    <property type="protein sequence ID" value="TFK17275.1"/>
    <property type="molecule type" value="Genomic_DNA"/>
</dbReference>
<proteinExistence type="predicted"/>
<dbReference type="InterPro" id="IPR036397">
    <property type="entry name" value="RNaseH_sf"/>
</dbReference>